<dbReference type="Pfam" id="PF07859">
    <property type="entry name" value="Abhydrolase_3"/>
    <property type="match status" value="1"/>
</dbReference>
<gene>
    <name evidence="3" type="ORF">IEO21_06350</name>
</gene>
<dbReference type="InterPro" id="IPR050300">
    <property type="entry name" value="GDXG_lipolytic_enzyme"/>
</dbReference>
<reference evidence="3" key="1">
    <citation type="submission" date="2020-11" db="EMBL/GenBank/DDBJ databases">
        <authorList>
            <person name="Koelle M."/>
            <person name="Horta M.A.C."/>
            <person name="Nowrousian M."/>
            <person name="Ohm R.A."/>
            <person name="Benz P."/>
            <person name="Pilgard A."/>
        </authorList>
    </citation>
    <scope>NUCLEOTIDE SEQUENCE</scope>
    <source>
        <strain evidence="3">FPRL280</strain>
    </source>
</reference>
<organism evidence="3 4">
    <name type="scientific">Rhodonia placenta</name>
    <dbReference type="NCBI Taxonomy" id="104341"/>
    <lineage>
        <taxon>Eukaryota</taxon>
        <taxon>Fungi</taxon>
        <taxon>Dikarya</taxon>
        <taxon>Basidiomycota</taxon>
        <taxon>Agaricomycotina</taxon>
        <taxon>Agaricomycetes</taxon>
        <taxon>Polyporales</taxon>
        <taxon>Adustoporiaceae</taxon>
        <taxon>Rhodonia</taxon>
    </lineage>
</organism>
<dbReference type="PANTHER" id="PTHR48081">
    <property type="entry name" value="AB HYDROLASE SUPERFAMILY PROTEIN C4A8.06C"/>
    <property type="match status" value="1"/>
</dbReference>
<accession>A0A8H7P063</accession>
<dbReference type="InterPro" id="IPR029058">
    <property type="entry name" value="AB_hydrolase_fold"/>
</dbReference>
<evidence type="ECO:0000313" key="3">
    <source>
        <dbReference type="EMBL" id="KAF9812117.1"/>
    </source>
</evidence>
<proteinExistence type="predicted"/>
<dbReference type="InterPro" id="IPR013094">
    <property type="entry name" value="AB_hydrolase_3"/>
</dbReference>
<reference evidence="3" key="2">
    <citation type="journal article" name="Front. Microbiol.">
        <title>Degradative Capacity of Two Strains of Rhodonia placenta: From Phenotype to Genotype.</title>
        <authorList>
            <person name="Kolle M."/>
            <person name="Horta M.A.C."/>
            <person name="Nowrousian M."/>
            <person name="Ohm R.A."/>
            <person name="Benz J.P."/>
            <person name="Pilgard A."/>
        </authorList>
    </citation>
    <scope>NUCLEOTIDE SEQUENCE</scope>
    <source>
        <strain evidence="3">FPRL280</strain>
    </source>
</reference>
<name>A0A8H7P063_9APHY</name>
<dbReference type="EMBL" id="JADOXO010000140">
    <property type="protein sequence ID" value="KAF9812117.1"/>
    <property type="molecule type" value="Genomic_DNA"/>
</dbReference>
<evidence type="ECO:0000256" key="1">
    <source>
        <dbReference type="ARBA" id="ARBA00022801"/>
    </source>
</evidence>
<sequence length="320" mass="34740">MSASRKFKTKDIVDPGYPLLEANRALIESIQRSTHVYGHTDRHVLDVYHPPTTPSHDTVRKPILVFFYGGSFVRGARIGTSPPQDLVHANLGAFFASRSILAVVADYRLMPGITFPQGSEDVRDALLWVVQNLQGEGDTENVFVLAHSAGGVHVASLLLNPTLFVSPLAAALKGVTLLGVPFDIGNGKQGEMWEAAVKYYGSAQKIRDKQPIGLLGRSDTRFISQLPPVCLAVAGSEPRRIVRASGSFASILRRKGGCVDEVVLDGHDHMSPILALSSGYGEEWGEEMAQWIRRRYIYGSESSCVASGQGRKQAIGEDGK</sequence>
<dbReference type="AlphaFoldDB" id="A0A8H7P063"/>
<dbReference type="SUPFAM" id="SSF53474">
    <property type="entry name" value="alpha/beta-Hydrolases"/>
    <property type="match status" value="1"/>
</dbReference>
<evidence type="ECO:0000313" key="4">
    <source>
        <dbReference type="Proteomes" id="UP000639403"/>
    </source>
</evidence>
<dbReference type="PANTHER" id="PTHR48081:SF33">
    <property type="entry name" value="KYNURENINE FORMAMIDASE"/>
    <property type="match status" value="1"/>
</dbReference>
<dbReference type="Proteomes" id="UP000639403">
    <property type="component" value="Unassembled WGS sequence"/>
</dbReference>
<evidence type="ECO:0000259" key="2">
    <source>
        <dbReference type="Pfam" id="PF07859"/>
    </source>
</evidence>
<feature type="domain" description="Alpha/beta hydrolase fold-3" evidence="2">
    <location>
        <begin position="64"/>
        <end position="269"/>
    </location>
</feature>
<dbReference type="Gene3D" id="3.40.50.1820">
    <property type="entry name" value="alpha/beta hydrolase"/>
    <property type="match status" value="1"/>
</dbReference>
<comment type="caution">
    <text evidence="3">The sequence shown here is derived from an EMBL/GenBank/DDBJ whole genome shotgun (WGS) entry which is preliminary data.</text>
</comment>
<keyword evidence="1" id="KW-0378">Hydrolase</keyword>
<dbReference type="GO" id="GO:0016787">
    <property type="term" value="F:hydrolase activity"/>
    <property type="evidence" value="ECO:0007669"/>
    <property type="project" value="UniProtKB-KW"/>
</dbReference>
<protein>
    <recommendedName>
        <fullName evidence="2">Alpha/beta hydrolase fold-3 domain-containing protein</fullName>
    </recommendedName>
</protein>